<keyword evidence="12" id="KW-1185">Reference proteome</keyword>
<keyword evidence="5" id="KW-1003">Cell membrane</keyword>
<comment type="similarity">
    <text evidence="2">Belongs to the multi antimicrobial extrusion (MATE) (TC 2.A.66.1) family. MepA subfamily.</text>
</comment>
<evidence type="ECO:0000256" key="5">
    <source>
        <dbReference type="ARBA" id="ARBA00022475"/>
    </source>
</evidence>
<keyword evidence="4" id="KW-0813">Transport</keyword>
<evidence type="ECO:0000256" key="10">
    <source>
        <dbReference type="SAM" id="Phobius"/>
    </source>
</evidence>
<evidence type="ECO:0000256" key="7">
    <source>
        <dbReference type="ARBA" id="ARBA00022989"/>
    </source>
</evidence>
<dbReference type="InterPro" id="IPR048279">
    <property type="entry name" value="MdtK-like"/>
</dbReference>
<dbReference type="NCBIfam" id="TIGR00797">
    <property type="entry name" value="matE"/>
    <property type="match status" value="1"/>
</dbReference>
<dbReference type="Proteomes" id="UP000460412">
    <property type="component" value="Unassembled WGS sequence"/>
</dbReference>
<evidence type="ECO:0000256" key="2">
    <source>
        <dbReference type="ARBA" id="ARBA00008417"/>
    </source>
</evidence>
<dbReference type="AlphaFoldDB" id="A0A7X3SJH0"/>
<feature type="transmembrane region" description="Helical" evidence="10">
    <location>
        <begin position="17"/>
        <end position="37"/>
    </location>
</feature>
<keyword evidence="9" id="KW-0046">Antibiotic resistance</keyword>
<keyword evidence="6 10" id="KW-0812">Transmembrane</keyword>
<dbReference type="RefSeq" id="WP_159751528.1">
    <property type="nucleotide sequence ID" value="NZ_WUQX01000001.1"/>
</dbReference>
<proteinExistence type="inferred from homology"/>
<dbReference type="EMBL" id="WUQX01000001">
    <property type="protein sequence ID" value="MXP76389.1"/>
    <property type="molecule type" value="Genomic_DNA"/>
</dbReference>
<feature type="transmembrane region" description="Helical" evidence="10">
    <location>
        <begin position="96"/>
        <end position="118"/>
    </location>
</feature>
<evidence type="ECO:0000256" key="1">
    <source>
        <dbReference type="ARBA" id="ARBA00004651"/>
    </source>
</evidence>
<organism evidence="11 12">
    <name type="scientific">Sporofaciens musculi</name>
    <dbReference type="NCBI Taxonomy" id="2681861"/>
    <lineage>
        <taxon>Bacteria</taxon>
        <taxon>Bacillati</taxon>
        <taxon>Bacillota</taxon>
        <taxon>Clostridia</taxon>
        <taxon>Lachnospirales</taxon>
        <taxon>Lachnospiraceae</taxon>
        <taxon>Sporofaciens</taxon>
    </lineage>
</organism>
<dbReference type="InterPro" id="IPR002528">
    <property type="entry name" value="MATE_fam"/>
</dbReference>
<protein>
    <recommendedName>
        <fullName evidence="3">Multidrug export protein MepA</fullName>
    </recommendedName>
</protein>
<keyword evidence="7 10" id="KW-1133">Transmembrane helix</keyword>
<reference evidence="11 12" key="1">
    <citation type="submission" date="2019-12" db="EMBL/GenBank/DDBJ databases">
        <title>Sporaefaciens musculi gen. nov., sp. nov., a novel bacterium isolated from the caecum of an obese mouse.</title>
        <authorList>
            <person name="Rasmussen T.S."/>
            <person name="Streidl T."/>
            <person name="Hitch T.C.A."/>
            <person name="Wortmann E."/>
            <person name="Deptula P."/>
            <person name="Hansen M."/>
            <person name="Nielsen D.S."/>
            <person name="Clavel T."/>
            <person name="Vogensen F.K."/>
        </authorList>
    </citation>
    <scope>NUCLEOTIDE SEQUENCE [LARGE SCALE GENOMIC DNA]</scope>
    <source>
        <strain evidence="11 12">WCA-9-b2</strain>
    </source>
</reference>
<evidence type="ECO:0000313" key="12">
    <source>
        <dbReference type="Proteomes" id="UP000460412"/>
    </source>
</evidence>
<feature type="transmembrane region" description="Helical" evidence="10">
    <location>
        <begin position="325"/>
        <end position="348"/>
    </location>
</feature>
<dbReference type="PANTHER" id="PTHR43823">
    <property type="entry name" value="SPORULATION PROTEIN YKVU"/>
    <property type="match status" value="1"/>
</dbReference>
<evidence type="ECO:0000313" key="11">
    <source>
        <dbReference type="EMBL" id="MXP76389.1"/>
    </source>
</evidence>
<accession>A0A7X3SJH0</accession>
<feature type="transmembrane region" description="Helical" evidence="10">
    <location>
        <begin position="138"/>
        <end position="160"/>
    </location>
</feature>
<evidence type="ECO:0000256" key="3">
    <source>
        <dbReference type="ARBA" id="ARBA00022106"/>
    </source>
</evidence>
<dbReference type="PIRSF" id="PIRSF006603">
    <property type="entry name" value="DinF"/>
    <property type="match status" value="1"/>
</dbReference>
<feature type="transmembrane region" description="Helical" evidence="10">
    <location>
        <begin position="197"/>
        <end position="217"/>
    </location>
</feature>
<dbReference type="GO" id="GO:0015297">
    <property type="term" value="F:antiporter activity"/>
    <property type="evidence" value="ECO:0007669"/>
    <property type="project" value="InterPro"/>
</dbReference>
<keyword evidence="8 10" id="KW-0472">Membrane</keyword>
<feature type="transmembrane region" description="Helical" evidence="10">
    <location>
        <begin position="172"/>
        <end position="191"/>
    </location>
</feature>
<dbReference type="InterPro" id="IPR051327">
    <property type="entry name" value="MATE_MepA_subfamily"/>
</dbReference>
<feature type="transmembrane region" description="Helical" evidence="10">
    <location>
        <begin position="390"/>
        <end position="410"/>
    </location>
</feature>
<feature type="transmembrane region" description="Helical" evidence="10">
    <location>
        <begin position="430"/>
        <end position="448"/>
    </location>
</feature>
<name>A0A7X3SJH0_9FIRM</name>
<dbReference type="GO" id="GO:0042910">
    <property type="term" value="F:xenobiotic transmembrane transporter activity"/>
    <property type="evidence" value="ECO:0007669"/>
    <property type="project" value="InterPro"/>
</dbReference>
<dbReference type="GO" id="GO:0046677">
    <property type="term" value="P:response to antibiotic"/>
    <property type="evidence" value="ECO:0007669"/>
    <property type="project" value="UniProtKB-KW"/>
</dbReference>
<feature type="transmembrane region" description="Helical" evidence="10">
    <location>
        <begin position="49"/>
        <end position="75"/>
    </location>
</feature>
<sequence length="457" mass="50022">MQSLQVDFGNENVSRNILSVAAPMLAAQLINLLYNIIDRIYIGKIPGEGTLALAGLGLCFPIITMVTAFSNLFGVGGAPLCAIARGKNDLKKARKIMNNAFFMLIVIGIVLTLTGITFHKPLLFLFGASKATYPYASGYMVIYLLGTIFVMVSLGMNPYINSQGFARVGMKTVLLGAAINIVLDPIFIFLLHMGVRGAALATVISQLFSAAWVLRFLTGKQAELTLDFRGFSPDFSCILEVAKLGVSTFCMAFTNGLVQIVCNFMLQTFGGDLYISVMTVISSVREIAQTPVMAISEGSSPIISYNYGAYNTRLMKRAIRFMTRLGFAYTLAIWGLFSAFPEFFIRIFNHNEELIAAAVPSMHVYFFGFFMMAFQFAGQSVFKALNKPKQAVFFSMLRKVVIVVPLTLLLPRLKGLGVTGVFLAEPISNFIGGLACYLTMHATILKPLKTIPEKGNK</sequence>
<dbReference type="GO" id="GO:0005886">
    <property type="term" value="C:plasma membrane"/>
    <property type="evidence" value="ECO:0007669"/>
    <property type="project" value="UniProtKB-SubCell"/>
</dbReference>
<gene>
    <name evidence="11" type="ORF">GN277_13595</name>
</gene>
<evidence type="ECO:0000256" key="9">
    <source>
        <dbReference type="ARBA" id="ARBA00023251"/>
    </source>
</evidence>
<dbReference type="Pfam" id="PF01554">
    <property type="entry name" value="MatE"/>
    <property type="match status" value="2"/>
</dbReference>
<evidence type="ECO:0000256" key="8">
    <source>
        <dbReference type="ARBA" id="ARBA00023136"/>
    </source>
</evidence>
<dbReference type="CDD" id="cd13143">
    <property type="entry name" value="MATE_MepA_like"/>
    <property type="match status" value="1"/>
</dbReference>
<comment type="caution">
    <text evidence="11">The sequence shown here is derived from an EMBL/GenBank/DDBJ whole genome shotgun (WGS) entry which is preliminary data.</text>
</comment>
<evidence type="ECO:0000256" key="6">
    <source>
        <dbReference type="ARBA" id="ARBA00022692"/>
    </source>
</evidence>
<comment type="subcellular location">
    <subcellularLocation>
        <location evidence="1">Cell membrane</location>
        <topology evidence="1">Multi-pass membrane protein</topology>
    </subcellularLocation>
</comment>
<dbReference type="PANTHER" id="PTHR43823:SF3">
    <property type="entry name" value="MULTIDRUG EXPORT PROTEIN MEPA"/>
    <property type="match status" value="1"/>
</dbReference>
<dbReference type="InterPro" id="IPR045070">
    <property type="entry name" value="MATE_MepA-like"/>
</dbReference>
<evidence type="ECO:0000256" key="4">
    <source>
        <dbReference type="ARBA" id="ARBA00022448"/>
    </source>
</evidence>
<feature type="transmembrane region" description="Helical" evidence="10">
    <location>
        <begin position="354"/>
        <end position="378"/>
    </location>
</feature>